<dbReference type="Gene3D" id="3.40.50.720">
    <property type="entry name" value="NAD(P)-binding Rossmann-like Domain"/>
    <property type="match status" value="1"/>
</dbReference>
<evidence type="ECO:0000313" key="2">
    <source>
        <dbReference type="EMBL" id="MFC6878669.1"/>
    </source>
</evidence>
<comment type="caution">
    <text evidence="2">The sequence shown here is derived from an EMBL/GenBank/DDBJ whole genome shotgun (WGS) entry which is preliminary data.</text>
</comment>
<dbReference type="PANTHER" id="PTHR43245:SF24">
    <property type="entry name" value="DEHYDROGENASE"/>
    <property type="match status" value="1"/>
</dbReference>
<dbReference type="SUPFAM" id="SSF51735">
    <property type="entry name" value="NAD(P)-binding Rossmann-fold domains"/>
    <property type="match status" value="1"/>
</dbReference>
<dbReference type="InterPro" id="IPR050177">
    <property type="entry name" value="Lipid_A_modif_metabolic_enz"/>
</dbReference>
<evidence type="ECO:0000259" key="1">
    <source>
        <dbReference type="Pfam" id="PF01370"/>
    </source>
</evidence>
<organism evidence="2 3">
    <name type="scientific">Actinomadura yumaensis</name>
    <dbReference type="NCBI Taxonomy" id="111807"/>
    <lineage>
        <taxon>Bacteria</taxon>
        <taxon>Bacillati</taxon>
        <taxon>Actinomycetota</taxon>
        <taxon>Actinomycetes</taxon>
        <taxon>Streptosporangiales</taxon>
        <taxon>Thermomonosporaceae</taxon>
        <taxon>Actinomadura</taxon>
    </lineage>
</organism>
<dbReference type="Proteomes" id="UP001596380">
    <property type="component" value="Unassembled WGS sequence"/>
</dbReference>
<reference evidence="3" key="1">
    <citation type="journal article" date="2019" name="Int. J. Syst. Evol. Microbiol.">
        <title>The Global Catalogue of Microorganisms (GCM) 10K type strain sequencing project: providing services to taxonomists for standard genome sequencing and annotation.</title>
        <authorList>
            <consortium name="The Broad Institute Genomics Platform"/>
            <consortium name="The Broad Institute Genome Sequencing Center for Infectious Disease"/>
            <person name="Wu L."/>
            <person name="Ma J."/>
        </authorList>
    </citation>
    <scope>NUCLEOTIDE SEQUENCE [LARGE SCALE GENOMIC DNA]</scope>
    <source>
        <strain evidence="3">JCM 3369</strain>
    </source>
</reference>
<keyword evidence="3" id="KW-1185">Reference proteome</keyword>
<protein>
    <submittedName>
        <fullName evidence="2">NAD-dependent epimerase/dehydratase family protein</fullName>
    </submittedName>
</protein>
<accession>A0ABW2CB52</accession>
<dbReference type="InterPro" id="IPR036291">
    <property type="entry name" value="NAD(P)-bd_dom_sf"/>
</dbReference>
<dbReference type="PANTHER" id="PTHR43245">
    <property type="entry name" value="BIFUNCTIONAL POLYMYXIN RESISTANCE PROTEIN ARNA"/>
    <property type="match status" value="1"/>
</dbReference>
<proteinExistence type="predicted"/>
<dbReference type="InterPro" id="IPR001509">
    <property type="entry name" value="Epimerase_deHydtase"/>
</dbReference>
<evidence type="ECO:0000313" key="3">
    <source>
        <dbReference type="Proteomes" id="UP001596380"/>
    </source>
</evidence>
<dbReference type="Pfam" id="PF01370">
    <property type="entry name" value="Epimerase"/>
    <property type="match status" value="1"/>
</dbReference>
<feature type="domain" description="NAD-dependent epimerase/dehydratase" evidence="1">
    <location>
        <begin position="3"/>
        <end position="221"/>
    </location>
</feature>
<dbReference type="RefSeq" id="WP_160819773.1">
    <property type="nucleotide sequence ID" value="NZ_JBHSXE010000001.1"/>
</dbReference>
<sequence length="314" mass="32162">MRIAVTGASGFVGGALCRALAERGVETLAFGRRDASAVPPGHLAGAAYRAWDITAGPLPDPPRADAVVHCAGGVTDWGPAAPIFAANLAGTVHALASFPGARFVHLSTASVYDPLRPTVMAAESEAPVARYPNAYGASKAAAERAVLAAMADRDAIVLRPHAVYGPGDTTLLPRVLSAVRGPLLPAVGSGRTRVSLTSVANLVRACLLAASGPVRSGVFNVTDAAPVTLDAAFRAILAERGVRARPVYVPARAAMPLAAAAEGAFLLARSRRPPRLTRYAAGHLAVERTLDITAARAVLGYEPDATSFAGAAAW</sequence>
<name>A0ABW2CB52_9ACTN</name>
<dbReference type="EMBL" id="JBHSXS010000001">
    <property type="protein sequence ID" value="MFC6878669.1"/>
    <property type="molecule type" value="Genomic_DNA"/>
</dbReference>
<gene>
    <name evidence="2" type="ORF">ACFQKB_02700</name>
</gene>